<dbReference type="Proteomes" id="UP000680679">
    <property type="component" value="Chromosome"/>
</dbReference>
<sequence length="185" mass="20798">MGSGVNDRLDVLDAPAPAAWSTTEDRALVEQRVRLYLNALGVHDPHETEVLVRRVIERVEFRATLGQLGEPLEVAIEETHRLLDRWLVAELGLESDPDRISAARAAVLGGHVPGWTQRWAGLSEESLADSIRAVRFQAVPERAPLTMEPNPIRLCCHHLLRRFLARVGRWLWMRGRHSAATEVQA</sequence>
<accession>A0ABN6GCM9</accession>
<dbReference type="EMBL" id="AP024563">
    <property type="protein sequence ID" value="BCU07701.1"/>
    <property type="molecule type" value="Genomic_DNA"/>
</dbReference>
<protein>
    <submittedName>
        <fullName evidence="1">Uncharacterized protein</fullName>
    </submittedName>
</protein>
<reference evidence="1 2" key="1">
    <citation type="submission" date="2021-04" db="EMBL/GenBank/DDBJ databases">
        <title>Complete genome sequencing of Allochromatium tepidum strain NZ.</title>
        <authorList>
            <person name="Tsukatani Y."/>
            <person name="Mori H."/>
        </authorList>
    </citation>
    <scope>NUCLEOTIDE SEQUENCE [LARGE SCALE GENOMIC DNA]</scope>
    <source>
        <strain evidence="1 2">NZ</strain>
    </source>
</reference>
<proteinExistence type="predicted"/>
<organism evidence="1 2">
    <name type="scientific">Allochromatium tepidum</name>
    <dbReference type="NCBI Taxonomy" id="553982"/>
    <lineage>
        <taxon>Bacteria</taxon>
        <taxon>Pseudomonadati</taxon>
        <taxon>Pseudomonadota</taxon>
        <taxon>Gammaproteobacteria</taxon>
        <taxon>Chromatiales</taxon>
        <taxon>Chromatiaceae</taxon>
        <taxon>Allochromatium</taxon>
    </lineage>
</organism>
<dbReference type="RefSeq" id="WP_213378779.1">
    <property type="nucleotide sequence ID" value="NZ_AP024563.1"/>
</dbReference>
<keyword evidence="2" id="KW-1185">Reference proteome</keyword>
<gene>
    <name evidence="1" type="ORF">Atep_23780</name>
</gene>
<evidence type="ECO:0000313" key="1">
    <source>
        <dbReference type="EMBL" id="BCU07701.1"/>
    </source>
</evidence>
<evidence type="ECO:0000313" key="2">
    <source>
        <dbReference type="Proteomes" id="UP000680679"/>
    </source>
</evidence>
<name>A0ABN6GCM9_9GAMM</name>